<evidence type="ECO:0000313" key="4">
    <source>
        <dbReference type="Proteomes" id="UP001597114"/>
    </source>
</evidence>
<dbReference type="InterPro" id="IPR036188">
    <property type="entry name" value="FAD/NAD-bd_sf"/>
</dbReference>
<proteinExistence type="predicted"/>
<name>A0ABW4EXS4_9PSEU</name>
<dbReference type="RefSeq" id="WP_344718614.1">
    <property type="nucleotide sequence ID" value="NZ_BAAAUS010000001.1"/>
</dbReference>
<dbReference type="SUPFAM" id="SSF51905">
    <property type="entry name" value="FAD/NAD(P)-binding domain"/>
    <property type="match status" value="1"/>
</dbReference>
<dbReference type="Proteomes" id="UP001597114">
    <property type="component" value="Unassembled WGS sequence"/>
</dbReference>
<dbReference type="PANTHER" id="PTHR13789">
    <property type="entry name" value="MONOOXYGENASE"/>
    <property type="match status" value="1"/>
</dbReference>
<evidence type="ECO:0000313" key="3">
    <source>
        <dbReference type="EMBL" id="MFD1519120.1"/>
    </source>
</evidence>
<sequence length="98" mass="10736">MVPFLGQGAAQAIEDAAVLARCLVDGGTDVQKALRVYRDMRIERATAVQLGSRERADINHLPDGPQQRARDARFAGQDPLRHNEWLYGYDAEGAVMGA</sequence>
<reference evidence="4" key="1">
    <citation type="journal article" date="2019" name="Int. J. Syst. Evol. Microbiol.">
        <title>The Global Catalogue of Microorganisms (GCM) 10K type strain sequencing project: providing services to taxonomists for standard genome sequencing and annotation.</title>
        <authorList>
            <consortium name="The Broad Institute Genomics Platform"/>
            <consortium name="The Broad Institute Genome Sequencing Center for Infectious Disease"/>
            <person name="Wu L."/>
            <person name="Ma J."/>
        </authorList>
    </citation>
    <scope>NUCLEOTIDE SEQUENCE [LARGE SCALE GENOMIC DNA]</scope>
    <source>
        <strain evidence="4">CCM 7043</strain>
    </source>
</reference>
<evidence type="ECO:0000256" key="2">
    <source>
        <dbReference type="ARBA" id="ARBA00023033"/>
    </source>
</evidence>
<protein>
    <recommendedName>
        <fullName evidence="5">FAD-binding domain-containing protein</fullName>
    </recommendedName>
</protein>
<dbReference type="EMBL" id="JBHUCO010000015">
    <property type="protein sequence ID" value="MFD1519120.1"/>
    <property type="molecule type" value="Genomic_DNA"/>
</dbReference>
<dbReference type="Gene3D" id="3.50.50.60">
    <property type="entry name" value="FAD/NAD(P)-binding domain"/>
    <property type="match status" value="1"/>
</dbReference>
<keyword evidence="4" id="KW-1185">Reference proteome</keyword>
<accession>A0ABW4EXS4</accession>
<dbReference type="PANTHER" id="PTHR13789:SF309">
    <property type="entry name" value="PUTATIVE (AFU_ORTHOLOGUE AFUA_6G14510)-RELATED"/>
    <property type="match status" value="1"/>
</dbReference>
<keyword evidence="1" id="KW-0560">Oxidoreductase</keyword>
<organism evidence="3 4">
    <name type="scientific">Pseudonocardia yunnanensis</name>
    <dbReference type="NCBI Taxonomy" id="58107"/>
    <lineage>
        <taxon>Bacteria</taxon>
        <taxon>Bacillati</taxon>
        <taxon>Actinomycetota</taxon>
        <taxon>Actinomycetes</taxon>
        <taxon>Pseudonocardiales</taxon>
        <taxon>Pseudonocardiaceae</taxon>
        <taxon>Pseudonocardia</taxon>
    </lineage>
</organism>
<gene>
    <name evidence="3" type="ORF">ACFSJD_16615</name>
</gene>
<comment type="caution">
    <text evidence="3">The sequence shown here is derived from an EMBL/GenBank/DDBJ whole genome shotgun (WGS) entry which is preliminary data.</text>
</comment>
<dbReference type="InterPro" id="IPR050493">
    <property type="entry name" value="FAD-dep_Monooxygenase_BioMet"/>
</dbReference>
<keyword evidence="2" id="KW-0503">Monooxygenase</keyword>
<evidence type="ECO:0000256" key="1">
    <source>
        <dbReference type="ARBA" id="ARBA00023002"/>
    </source>
</evidence>
<evidence type="ECO:0008006" key="5">
    <source>
        <dbReference type="Google" id="ProtNLM"/>
    </source>
</evidence>